<gene>
    <name evidence="1" type="ORF">DLM78_16750</name>
</gene>
<dbReference type="EMBL" id="QHCS01000005">
    <property type="protein sequence ID" value="RHX84390.1"/>
    <property type="molecule type" value="Genomic_DNA"/>
</dbReference>
<comment type="caution">
    <text evidence="1">The sequence shown here is derived from an EMBL/GenBank/DDBJ whole genome shotgun (WGS) entry which is preliminary data.</text>
</comment>
<name>A0A8B3CLL1_9LEPT</name>
<sequence>MESHRWIADFVPSARGEKEEKKIPARSIKASFYVEMEKSNFSDSEAFLTKRSLPKISTEEC</sequence>
<proteinExistence type="predicted"/>
<organism evidence="1 2">
    <name type="scientific">Leptospira stimsonii</name>
    <dbReference type="NCBI Taxonomy" id="2202203"/>
    <lineage>
        <taxon>Bacteria</taxon>
        <taxon>Pseudomonadati</taxon>
        <taxon>Spirochaetota</taxon>
        <taxon>Spirochaetia</taxon>
        <taxon>Leptospirales</taxon>
        <taxon>Leptospiraceae</taxon>
        <taxon>Leptospira</taxon>
    </lineage>
</organism>
<dbReference type="Proteomes" id="UP000266669">
    <property type="component" value="Unassembled WGS sequence"/>
</dbReference>
<evidence type="ECO:0000313" key="1">
    <source>
        <dbReference type="EMBL" id="RHX84390.1"/>
    </source>
</evidence>
<accession>A0A8B3CLL1</accession>
<evidence type="ECO:0000313" key="2">
    <source>
        <dbReference type="Proteomes" id="UP000266669"/>
    </source>
</evidence>
<reference evidence="2" key="1">
    <citation type="submission" date="2018-05" db="EMBL/GenBank/DDBJ databases">
        <title>Leptospira yasudae sp. nov. and Leptospira stimsonii sp. nov., two pathogenic species of the genus Leptospira isolated from environmental sources.</title>
        <authorList>
            <person name="Casanovas-Massana A."/>
            <person name="Hamond C."/>
            <person name="Santos L.A."/>
            <person name="Hacker K.P."/>
            <person name="Balassiano I."/>
            <person name="Medeiros M.A."/>
            <person name="Reis M.G."/>
            <person name="Ko A.I."/>
            <person name="Wunder E.A."/>
        </authorList>
    </citation>
    <scope>NUCLEOTIDE SEQUENCE [LARGE SCALE GENOMIC DNA]</scope>
    <source>
        <strain evidence="2">AMB6-RJ</strain>
    </source>
</reference>
<protein>
    <submittedName>
        <fullName evidence="1">Uncharacterized protein</fullName>
    </submittedName>
</protein>
<dbReference type="AlphaFoldDB" id="A0A8B3CLL1"/>